<reference evidence="3" key="1">
    <citation type="journal article" date="2019" name="Int. J. Syst. Evol. Microbiol.">
        <title>The Global Catalogue of Microorganisms (GCM) 10K type strain sequencing project: providing services to taxonomists for standard genome sequencing and annotation.</title>
        <authorList>
            <consortium name="The Broad Institute Genomics Platform"/>
            <consortium name="The Broad Institute Genome Sequencing Center for Infectious Disease"/>
            <person name="Wu L."/>
            <person name="Ma J."/>
        </authorList>
    </citation>
    <scope>NUCLEOTIDE SEQUENCE [LARGE SCALE GENOMIC DNA]</scope>
    <source>
        <strain evidence="3">NBRC 112299</strain>
    </source>
</reference>
<evidence type="ECO:0000256" key="1">
    <source>
        <dbReference type="SAM" id="Coils"/>
    </source>
</evidence>
<organism evidence="2 3">
    <name type="scientific">Demequina litorisediminis</name>
    <dbReference type="NCBI Taxonomy" id="1849022"/>
    <lineage>
        <taxon>Bacteria</taxon>
        <taxon>Bacillati</taxon>
        <taxon>Actinomycetota</taxon>
        <taxon>Actinomycetes</taxon>
        <taxon>Micrococcales</taxon>
        <taxon>Demequinaceae</taxon>
        <taxon>Demequina</taxon>
    </lineage>
</organism>
<keyword evidence="3" id="KW-1185">Reference proteome</keyword>
<proteinExistence type="predicted"/>
<dbReference type="EMBL" id="BSUN01000001">
    <property type="protein sequence ID" value="GMA36421.1"/>
    <property type="molecule type" value="Genomic_DNA"/>
</dbReference>
<keyword evidence="1" id="KW-0175">Coiled coil</keyword>
<sequence>MTQVHGLLPPFEKESPVLARVLPAAAASLAAVVLVAAPAGADAYRDFLTEAQAPTAAARDAQAAAYRAYVDRDFAAIAGLDVTVAASADAVEGLRDEAQDVLDAAESRVAAAQRQVEEARDVVDAYAAQVAVVDQAQRTVDAAQADLDAKVPATAAALATLQGTSQTLPTQEFCTPGAPVPDPITGESVPGPQNCTWTGGGPNPAYATAQTIYTNAQAAESIARTALTNAQTNRDNQQGVLDGMDDGIVRLAGAEESLGYQQSSRDDAADQVDGLDSLLSEFGLIASTLVGIEDAADEVVAFEHRELDRFGRRVGRQGGRQGEADLHRGQRVRVRPRWRGGHRDAGRRHHRIV</sequence>
<dbReference type="Proteomes" id="UP001157125">
    <property type="component" value="Unassembled WGS sequence"/>
</dbReference>
<gene>
    <name evidence="2" type="ORF">GCM10025876_26250</name>
</gene>
<feature type="coiled-coil region" evidence="1">
    <location>
        <begin position="88"/>
        <end position="129"/>
    </location>
</feature>
<comment type="caution">
    <text evidence="2">The sequence shown here is derived from an EMBL/GenBank/DDBJ whole genome shotgun (WGS) entry which is preliminary data.</text>
</comment>
<evidence type="ECO:0000313" key="2">
    <source>
        <dbReference type="EMBL" id="GMA36421.1"/>
    </source>
</evidence>
<protein>
    <submittedName>
        <fullName evidence="2">Uncharacterized protein</fullName>
    </submittedName>
</protein>
<name>A0ABQ6IGX2_9MICO</name>
<evidence type="ECO:0000313" key="3">
    <source>
        <dbReference type="Proteomes" id="UP001157125"/>
    </source>
</evidence>
<accession>A0ABQ6IGX2</accession>